<keyword evidence="3" id="KW-1185">Reference proteome</keyword>
<dbReference type="Proteomes" id="UP000244855">
    <property type="component" value="Unassembled WGS sequence"/>
</dbReference>
<dbReference type="AlphaFoldDB" id="A0A2V1CYD3"/>
<sequence>MNALAIPYETVRRCIKGTISPYKPPGRKPILDSPIKCRLLAHATATREQRFKPIAQVAAELGIHADKRTINSAFNKDQYYRRVATQKPWLSEEHIQKRLFWSNLAVTWPIDIWHRVIWSDEATFRLGGGQLYVTRRPEEKYLPDCCVPKFKDYVSLFVWACIGGDGSKGPILIWDRDILGNWNSLSYTQYVWPYIENFRMEHEIFRVGISNSVFMQDGSSVHTARNTRKFFYEKAKSGLELLLKKSGNILAI</sequence>
<feature type="domain" description="Transposase Tc1-like" evidence="1">
    <location>
        <begin position="39"/>
        <end position="103"/>
    </location>
</feature>
<evidence type="ECO:0000313" key="2">
    <source>
        <dbReference type="EMBL" id="PVH90193.1"/>
    </source>
</evidence>
<gene>
    <name evidence="2" type="ORF">DM02DRAFT_734687</name>
</gene>
<dbReference type="Gene3D" id="3.30.420.10">
    <property type="entry name" value="Ribonuclease H-like superfamily/Ribonuclease H"/>
    <property type="match status" value="1"/>
</dbReference>
<evidence type="ECO:0000259" key="1">
    <source>
        <dbReference type="Pfam" id="PF01498"/>
    </source>
</evidence>
<dbReference type="OrthoDB" id="3783684at2759"/>
<organism evidence="2 3">
    <name type="scientific">Periconia macrospinosa</name>
    <dbReference type="NCBI Taxonomy" id="97972"/>
    <lineage>
        <taxon>Eukaryota</taxon>
        <taxon>Fungi</taxon>
        <taxon>Dikarya</taxon>
        <taxon>Ascomycota</taxon>
        <taxon>Pezizomycotina</taxon>
        <taxon>Dothideomycetes</taxon>
        <taxon>Pleosporomycetidae</taxon>
        <taxon>Pleosporales</taxon>
        <taxon>Massarineae</taxon>
        <taxon>Periconiaceae</taxon>
        <taxon>Periconia</taxon>
    </lineage>
</organism>
<dbReference type="GO" id="GO:0006313">
    <property type="term" value="P:DNA transposition"/>
    <property type="evidence" value="ECO:0007669"/>
    <property type="project" value="InterPro"/>
</dbReference>
<proteinExistence type="predicted"/>
<dbReference type="GO" id="GO:0015074">
    <property type="term" value="P:DNA integration"/>
    <property type="evidence" value="ECO:0007669"/>
    <property type="project" value="InterPro"/>
</dbReference>
<evidence type="ECO:0000313" key="3">
    <source>
        <dbReference type="Proteomes" id="UP000244855"/>
    </source>
</evidence>
<name>A0A2V1CYD3_9PLEO</name>
<dbReference type="InterPro" id="IPR002492">
    <property type="entry name" value="Transposase_Tc1-like"/>
</dbReference>
<reference evidence="2 3" key="1">
    <citation type="journal article" date="2018" name="Sci. Rep.">
        <title>Comparative genomics provides insights into the lifestyle and reveals functional heterogeneity of dark septate endophytic fungi.</title>
        <authorList>
            <person name="Knapp D.G."/>
            <person name="Nemeth J.B."/>
            <person name="Barry K."/>
            <person name="Hainaut M."/>
            <person name="Henrissat B."/>
            <person name="Johnson J."/>
            <person name="Kuo A."/>
            <person name="Lim J.H.P."/>
            <person name="Lipzen A."/>
            <person name="Nolan M."/>
            <person name="Ohm R.A."/>
            <person name="Tamas L."/>
            <person name="Grigoriev I.V."/>
            <person name="Spatafora J.W."/>
            <person name="Nagy L.G."/>
            <person name="Kovacs G.M."/>
        </authorList>
    </citation>
    <scope>NUCLEOTIDE SEQUENCE [LARGE SCALE GENOMIC DNA]</scope>
    <source>
        <strain evidence="2 3">DSE2036</strain>
    </source>
</reference>
<protein>
    <recommendedName>
        <fullName evidence="1">Transposase Tc1-like domain-containing protein</fullName>
    </recommendedName>
</protein>
<dbReference type="EMBL" id="KZ806589">
    <property type="protein sequence ID" value="PVH90193.1"/>
    <property type="molecule type" value="Genomic_DNA"/>
</dbReference>
<accession>A0A2V1CYD3</accession>
<dbReference type="Pfam" id="PF01498">
    <property type="entry name" value="HTH_Tnp_Tc3_2"/>
    <property type="match status" value="1"/>
</dbReference>
<dbReference type="STRING" id="97972.A0A2V1CYD3"/>
<dbReference type="InterPro" id="IPR036397">
    <property type="entry name" value="RNaseH_sf"/>
</dbReference>
<dbReference type="GO" id="GO:0003677">
    <property type="term" value="F:DNA binding"/>
    <property type="evidence" value="ECO:0007669"/>
    <property type="project" value="InterPro"/>
</dbReference>